<protein>
    <submittedName>
        <fullName evidence="2">Zinc-binding alcohol dehydrogenase family protein</fullName>
    </submittedName>
</protein>
<dbReference type="Proteomes" id="UP000320011">
    <property type="component" value="Unassembled WGS sequence"/>
</dbReference>
<dbReference type="OrthoDB" id="2665481at2"/>
<comment type="caution">
    <text evidence="2">The sequence shown here is derived from an EMBL/GenBank/DDBJ whole genome shotgun (WGS) entry which is preliminary data.</text>
</comment>
<name>A0A558B117_9PSEU</name>
<evidence type="ECO:0000313" key="2">
    <source>
        <dbReference type="EMBL" id="TVT30183.1"/>
    </source>
</evidence>
<reference evidence="2 3" key="2">
    <citation type="submission" date="2019-08" db="EMBL/GenBank/DDBJ databases">
        <title>Amycolatopsis acidicola sp. nov., isolated from peat swamp forest soil.</title>
        <authorList>
            <person name="Srisuk N."/>
        </authorList>
    </citation>
    <scope>NUCLEOTIDE SEQUENCE [LARGE SCALE GENOMIC DNA]</scope>
    <source>
        <strain evidence="2 3">TBRC 6029</strain>
    </source>
</reference>
<dbReference type="InterPro" id="IPR011032">
    <property type="entry name" value="GroES-like_sf"/>
</dbReference>
<dbReference type="AlphaFoldDB" id="A0A558B117"/>
<gene>
    <name evidence="2" type="ORF">FNH05_29440</name>
</gene>
<evidence type="ECO:0000256" key="1">
    <source>
        <dbReference type="SAM" id="MobiDB-lite"/>
    </source>
</evidence>
<proteinExistence type="predicted"/>
<sequence>MTAPAPDASTTTLVDLDEPKPGPREIAIDVARAGINFIDVMARRGDAGYVSSWPFVPGLE</sequence>
<feature type="non-terminal residue" evidence="2">
    <location>
        <position position="60"/>
    </location>
</feature>
<dbReference type="Gene3D" id="3.90.180.10">
    <property type="entry name" value="Medium-chain alcohol dehydrogenases, catalytic domain"/>
    <property type="match status" value="1"/>
</dbReference>
<organism evidence="2 3">
    <name type="scientific">Amycolatopsis rhizosphaerae</name>
    <dbReference type="NCBI Taxonomy" id="2053003"/>
    <lineage>
        <taxon>Bacteria</taxon>
        <taxon>Bacillati</taxon>
        <taxon>Actinomycetota</taxon>
        <taxon>Actinomycetes</taxon>
        <taxon>Pseudonocardiales</taxon>
        <taxon>Pseudonocardiaceae</taxon>
        <taxon>Amycolatopsis</taxon>
    </lineage>
</organism>
<keyword evidence="3" id="KW-1185">Reference proteome</keyword>
<feature type="region of interest" description="Disordered" evidence="1">
    <location>
        <begin position="1"/>
        <end position="21"/>
    </location>
</feature>
<evidence type="ECO:0000313" key="3">
    <source>
        <dbReference type="Proteomes" id="UP000320011"/>
    </source>
</evidence>
<dbReference type="SUPFAM" id="SSF50129">
    <property type="entry name" value="GroES-like"/>
    <property type="match status" value="1"/>
</dbReference>
<reference evidence="2 3" key="1">
    <citation type="submission" date="2019-07" db="EMBL/GenBank/DDBJ databases">
        <authorList>
            <person name="Duangmal K."/>
            <person name="Teo W.F.A."/>
        </authorList>
    </citation>
    <scope>NUCLEOTIDE SEQUENCE [LARGE SCALE GENOMIC DNA]</scope>
    <source>
        <strain evidence="2 3">TBRC 6029</strain>
    </source>
</reference>
<accession>A0A558B117</accession>
<dbReference type="EMBL" id="VJWX01000424">
    <property type="protein sequence ID" value="TVT30183.1"/>
    <property type="molecule type" value="Genomic_DNA"/>
</dbReference>